<dbReference type="InterPro" id="IPR002104">
    <property type="entry name" value="Integrase_catalytic"/>
</dbReference>
<dbReference type="PANTHER" id="PTHR30349">
    <property type="entry name" value="PHAGE INTEGRASE-RELATED"/>
    <property type="match status" value="1"/>
</dbReference>
<evidence type="ECO:0000256" key="3">
    <source>
        <dbReference type="ARBA" id="ARBA00023172"/>
    </source>
</evidence>
<dbReference type="PANTHER" id="PTHR30349:SF64">
    <property type="entry name" value="PROPHAGE INTEGRASE INTD-RELATED"/>
    <property type="match status" value="1"/>
</dbReference>
<organism evidence="7 8">
    <name type="scientific">Thermostaphylospora chromogena</name>
    <dbReference type="NCBI Taxonomy" id="35622"/>
    <lineage>
        <taxon>Bacteria</taxon>
        <taxon>Bacillati</taxon>
        <taxon>Actinomycetota</taxon>
        <taxon>Actinomycetes</taxon>
        <taxon>Streptosporangiales</taxon>
        <taxon>Thermomonosporaceae</taxon>
        <taxon>Thermostaphylospora</taxon>
    </lineage>
</organism>
<evidence type="ECO:0000256" key="4">
    <source>
        <dbReference type="SAM" id="MobiDB-lite"/>
    </source>
</evidence>
<evidence type="ECO:0000313" key="8">
    <source>
        <dbReference type="Proteomes" id="UP000217103"/>
    </source>
</evidence>
<accession>A0A1H1HEI0</accession>
<comment type="similarity">
    <text evidence="1">Belongs to the 'phage' integrase family.</text>
</comment>
<keyword evidence="2" id="KW-0238">DNA-binding</keyword>
<dbReference type="EMBL" id="FNKK01000002">
    <property type="protein sequence ID" value="SDR23779.1"/>
    <property type="molecule type" value="Genomic_DNA"/>
</dbReference>
<dbReference type="AlphaFoldDB" id="A0A1H1HEI0"/>
<dbReference type="GO" id="GO:0003677">
    <property type="term" value="F:DNA binding"/>
    <property type="evidence" value="ECO:0007669"/>
    <property type="project" value="UniProtKB-KW"/>
</dbReference>
<dbReference type="InterPro" id="IPR011010">
    <property type="entry name" value="DNA_brk_join_enz"/>
</dbReference>
<reference evidence="7 8" key="1">
    <citation type="submission" date="2016-10" db="EMBL/GenBank/DDBJ databases">
        <authorList>
            <person name="de Groot N.N."/>
        </authorList>
    </citation>
    <scope>NUCLEOTIDE SEQUENCE [LARGE SCALE GENOMIC DNA]</scope>
    <source>
        <strain evidence="7 8">DSM 43794</strain>
    </source>
</reference>
<proteinExistence type="inferred from homology"/>
<dbReference type="GO" id="GO:0006310">
    <property type="term" value="P:DNA recombination"/>
    <property type="evidence" value="ECO:0007669"/>
    <property type="project" value="UniProtKB-KW"/>
</dbReference>
<dbReference type="GO" id="GO:0015074">
    <property type="term" value="P:DNA integration"/>
    <property type="evidence" value="ECO:0007669"/>
    <property type="project" value="InterPro"/>
</dbReference>
<evidence type="ECO:0000259" key="5">
    <source>
        <dbReference type="PROSITE" id="PS51898"/>
    </source>
</evidence>
<sequence>MGHIVKTKAGTYRANWRDHTNRQRSKTFATKKEAAAFLAEISSSLNRGTYVDPHAGKTKFGPYAVKWMLSRNHEITTVARDDSIMRTHVLPRWRDVSLGRIDHTAVQTWVSDLSKRLAPATVAECYRLLSTVLKTAVRDRIIGANPCEGVRLPKRRRKAGDDRIISREDLAALLPHVPDRYRALVGLAAGTGLRWGECVGLRWDAVDLDGGIVRVERVAVEVAGTVTHKPYPKSKAGWRKVPLPPFVVELLTAHRERYPAGPLGEVFTNAAGGPLRRTLFRARDWRPSLVRAGLLGKVVEVGPDAFLAVWQDKEGREHREEFPTYREAVAHVAKHAAEGLRFHDLRHCYATWLISDGVPVNDVARLLGHEQMSTTLNRYTHSSPDRYGRARAAFADFSLTPAPSSLSESDGSRRRGSQL</sequence>
<name>A0A1H1HEI0_9ACTN</name>
<dbReference type="STRING" id="35622.SAMN04489764_3229"/>
<feature type="region of interest" description="Disordered" evidence="4">
    <location>
        <begin position="400"/>
        <end position="419"/>
    </location>
</feature>
<evidence type="ECO:0000256" key="1">
    <source>
        <dbReference type="ARBA" id="ARBA00008857"/>
    </source>
</evidence>
<dbReference type="OrthoDB" id="1822491at2"/>
<feature type="domain" description="Tyr recombinase" evidence="5">
    <location>
        <begin position="160"/>
        <end position="392"/>
    </location>
</feature>
<dbReference type="Gene3D" id="1.10.443.10">
    <property type="entry name" value="Intergrase catalytic core"/>
    <property type="match status" value="1"/>
</dbReference>
<dbReference type="Pfam" id="PF00589">
    <property type="entry name" value="Phage_integrase"/>
    <property type="match status" value="1"/>
</dbReference>
<evidence type="ECO:0000313" key="6">
    <source>
        <dbReference type="EMBL" id="SDR05356.1"/>
    </source>
</evidence>
<dbReference type="SUPFAM" id="SSF56349">
    <property type="entry name" value="DNA breaking-rejoining enzymes"/>
    <property type="match status" value="1"/>
</dbReference>
<protein>
    <submittedName>
        <fullName evidence="7">Site-specific recombinase XerD</fullName>
    </submittedName>
</protein>
<keyword evidence="8" id="KW-1185">Reference proteome</keyword>
<dbReference type="Proteomes" id="UP000217103">
    <property type="component" value="Unassembled WGS sequence"/>
</dbReference>
<dbReference type="PROSITE" id="PS51898">
    <property type="entry name" value="TYR_RECOMBINASE"/>
    <property type="match status" value="1"/>
</dbReference>
<keyword evidence="3" id="KW-0233">DNA recombination</keyword>
<evidence type="ECO:0000256" key="2">
    <source>
        <dbReference type="ARBA" id="ARBA00023125"/>
    </source>
</evidence>
<gene>
    <name evidence="6" type="ORF">SAMN04489764_3229</name>
    <name evidence="7" type="ORF">SAMN04489764_4344</name>
</gene>
<dbReference type="EMBL" id="FNKK01000002">
    <property type="protein sequence ID" value="SDR05356.1"/>
    <property type="molecule type" value="Genomic_DNA"/>
</dbReference>
<dbReference type="InterPro" id="IPR050090">
    <property type="entry name" value="Tyrosine_recombinase_XerCD"/>
</dbReference>
<dbReference type="RefSeq" id="WP_093259766.1">
    <property type="nucleotide sequence ID" value="NZ_FNKK01000002.1"/>
</dbReference>
<dbReference type="Gene3D" id="1.10.150.130">
    <property type="match status" value="1"/>
</dbReference>
<evidence type="ECO:0000313" key="7">
    <source>
        <dbReference type="EMBL" id="SDR23779.1"/>
    </source>
</evidence>
<dbReference type="CDD" id="cd01189">
    <property type="entry name" value="INT_ICEBs1_C_like"/>
    <property type="match status" value="1"/>
</dbReference>
<dbReference type="InterPro" id="IPR010998">
    <property type="entry name" value="Integrase_recombinase_N"/>
</dbReference>
<dbReference type="InterPro" id="IPR013762">
    <property type="entry name" value="Integrase-like_cat_sf"/>
</dbReference>